<comment type="subunit">
    <text evidence="11">This enzyme consists of two polypeptide chains, which are synthesized in precursor form from a single polypeptide.</text>
</comment>
<evidence type="ECO:0000256" key="9">
    <source>
        <dbReference type="PIRSR" id="PIRSR600101-1"/>
    </source>
</evidence>
<comment type="catalytic activity">
    <reaction evidence="1 11">
        <text>an S-substituted glutathione + H2O = an S-substituted L-cysteinylglycine + L-glutamate</text>
        <dbReference type="Rhea" id="RHEA:59468"/>
        <dbReference type="ChEBI" id="CHEBI:15377"/>
        <dbReference type="ChEBI" id="CHEBI:29985"/>
        <dbReference type="ChEBI" id="CHEBI:90779"/>
        <dbReference type="ChEBI" id="CHEBI:143103"/>
        <dbReference type="EC" id="3.4.19.13"/>
    </reaction>
</comment>
<evidence type="ECO:0000256" key="4">
    <source>
        <dbReference type="ARBA" id="ARBA00022679"/>
    </source>
</evidence>
<keyword evidence="6 11" id="KW-0865">Zymogen</keyword>
<evidence type="ECO:0000256" key="8">
    <source>
        <dbReference type="ARBA" id="ARBA00047417"/>
    </source>
</evidence>
<protein>
    <recommendedName>
        <fullName evidence="11">Glutathione hydrolase proenzyme</fullName>
        <ecNumber evidence="11">2.3.2.2</ecNumber>
        <ecNumber evidence="11">3.4.19.13</ecNumber>
    </recommendedName>
    <component>
        <recommendedName>
            <fullName evidence="11">Glutathione hydrolase large chain</fullName>
        </recommendedName>
    </component>
    <component>
        <recommendedName>
            <fullName evidence="11">Glutathione hydrolase small chain</fullName>
        </recommendedName>
    </component>
</protein>
<evidence type="ECO:0000313" key="14">
    <source>
        <dbReference type="Proteomes" id="UP000231019"/>
    </source>
</evidence>
<accession>A0A2M7G752</accession>
<feature type="binding site" evidence="10">
    <location>
        <begin position="400"/>
        <end position="402"/>
    </location>
    <ligand>
        <name>L-glutamate</name>
        <dbReference type="ChEBI" id="CHEBI:29985"/>
    </ligand>
</feature>
<reference evidence="13 14" key="1">
    <citation type="submission" date="2017-09" db="EMBL/GenBank/DDBJ databases">
        <title>Depth-based differentiation of microbial function through sediment-hosted aquifers and enrichment of novel symbionts in the deep terrestrial subsurface.</title>
        <authorList>
            <person name="Probst A.J."/>
            <person name="Ladd B."/>
            <person name="Jarett J.K."/>
            <person name="Geller-Mcgrath D.E."/>
            <person name="Sieber C.M."/>
            <person name="Emerson J.B."/>
            <person name="Anantharaman K."/>
            <person name="Thomas B.C."/>
            <person name="Malmstrom R."/>
            <person name="Stieglmeier M."/>
            <person name="Klingl A."/>
            <person name="Woyke T."/>
            <person name="Ryan C.M."/>
            <person name="Banfield J.F."/>
        </authorList>
    </citation>
    <scope>NUCLEOTIDE SEQUENCE [LARGE SCALE GENOMIC DNA]</scope>
    <source>
        <strain evidence="13">CG17_big_fil_post_rev_8_21_14_2_50_48_46</strain>
    </source>
</reference>
<dbReference type="SUPFAM" id="SSF56235">
    <property type="entry name" value="N-terminal nucleophile aminohydrolases (Ntn hydrolases)"/>
    <property type="match status" value="1"/>
</dbReference>
<keyword evidence="11" id="KW-0317">Glutathione biosynthesis</keyword>
<dbReference type="PROSITE" id="PS00462">
    <property type="entry name" value="G_GLU_TRANSPEPTIDASE"/>
    <property type="match status" value="1"/>
</dbReference>
<feature type="chain" id="PRO_5014876281" description="Glutathione hydrolase proenzyme" evidence="12">
    <location>
        <begin position="22"/>
        <end position="569"/>
    </location>
</feature>
<evidence type="ECO:0000256" key="11">
    <source>
        <dbReference type="RuleBase" id="RU368036"/>
    </source>
</evidence>
<feature type="binding site" evidence="10">
    <location>
        <position position="424"/>
    </location>
    <ligand>
        <name>L-glutamate</name>
        <dbReference type="ChEBI" id="CHEBI:29985"/>
    </ligand>
</feature>
<keyword evidence="5 11" id="KW-0378">Hydrolase</keyword>
<keyword evidence="12" id="KW-0732">Signal</keyword>
<feature type="signal peptide" evidence="12">
    <location>
        <begin position="1"/>
        <end position="21"/>
    </location>
</feature>
<dbReference type="Proteomes" id="UP000231019">
    <property type="component" value="Unassembled WGS sequence"/>
</dbReference>
<keyword evidence="4 11" id="KW-0808">Transferase</keyword>
<evidence type="ECO:0000256" key="6">
    <source>
        <dbReference type="ARBA" id="ARBA00023145"/>
    </source>
</evidence>
<dbReference type="InterPro" id="IPR000101">
    <property type="entry name" value="GGT_peptidase"/>
</dbReference>
<sequence length="569" mass="60968">MKSFTALALFSLLGLAQPCFAAVQAPYTTQNGMVASDHYLASQVGAEILKKGGNAIDAAIATSLSLSVIRNQSTGIGGGGFMLIRMHDGRTRVLDYRETAPAQAHRDMYLNTQGEVIPNLSTIGYKAAGVPGLLAGLEAASKEFGSQPLKSLFQPAIQIAEKGFASDAHYLEASEVALKRGVNPEFKATYFCNQKPCQIGETVKLPQLAKTLKLIADQGIQVFYRGSLAKKIAAAMQANGGLITEADLAQYHPKIRSPLKGSYRGYEILTMPPPSSGGTALLEILNLLEPQELGWNSTGFGSAEHVMRVTEAMKHAYADRAEFLGDPDFVKVPVEELISKDYALSLLPRIKAGLKHTLAREAYGKKGLSYSALQAPIEDHGTTHFSVVDRWGNMVSSTETINTYFGSLTLVPGTGILLNNQMDDFSSKPGSPNAFGLIGNQANAIAPGKKPLSSMTPTLVLKAGKPFMSLGASGGPRIISGTLNTLINVIDFGMNIEEAVSSPRFHHQWVPDSLFIEKWMPVEVREVLKAHGHHLEITGAESTVQALLLENQQIAGASDPRKGGHPAGY</sequence>
<feature type="binding site" evidence="10">
    <location>
        <position position="475"/>
    </location>
    <ligand>
        <name>L-glutamate</name>
        <dbReference type="ChEBI" id="CHEBI:29985"/>
    </ligand>
</feature>
<dbReference type="EC" id="3.4.19.13" evidence="11"/>
<evidence type="ECO:0000256" key="5">
    <source>
        <dbReference type="ARBA" id="ARBA00022801"/>
    </source>
</evidence>
<dbReference type="Gene3D" id="1.10.246.130">
    <property type="match status" value="1"/>
</dbReference>
<feature type="binding site" evidence="10">
    <location>
        <position position="97"/>
    </location>
    <ligand>
        <name>L-glutamate</name>
        <dbReference type="ChEBI" id="CHEBI:29985"/>
    </ligand>
</feature>
<dbReference type="UniPathway" id="UPA00204"/>
<dbReference type="EMBL" id="PFFQ01000023">
    <property type="protein sequence ID" value="PIW17516.1"/>
    <property type="molecule type" value="Genomic_DNA"/>
</dbReference>
<evidence type="ECO:0000256" key="1">
    <source>
        <dbReference type="ARBA" id="ARBA00001049"/>
    </source>
</evidence>
<comment type="pathway">
    <text evidence="11">Sulfur metabolism; glutathione metabolism.</text>
</comment>
<dbReference type="InterPro" id="IPR051792">
    <property type="entry name" value="GGT_bact"/>
</dbReference>
<dbReference type="Pfam" id="PF01019">
    <property type="entry name" value="G_glu_transpept"/>
    <property type="match status" value="1"/>
</dbReference>
<feature type="active site" description="Nucleophile" evidence="9">
    <location>
        <position position="382"/>
    </location>
</feature>
<dbReference type="GO" id="GO:0006750">
    <property type="term" value="P:glutathione biosynthetic process"/>
    <property type="evidence" value="ECO:0007669"/>
    <property type="project" value="UniProtKB-KW"/>
</dbReference>
<evidence type="ECO:0000256" key="12">
    <source>
        <dbReference type="SAM" id="SignalP"/>
    </source>
</evidence>
<dbReference type="InterPro" id="IPR043138">
    <property type="entry name" value="GGT_lsub"/>
</dbReference>
<organism evidence="13 14">
    <name type="scientific">bacterium (Candidatus Blackallbacteria) CG17_big_fil_post_rev_8_21_14_2_50_48_46</name>
    <dbReference type="NCBI Taxonomy" id="2014261"/>
    <lineage>
        <taxon>Bacteria</taxon>
        <taxon>Candidatus Blackallbacteria</taxon>
    </lineage>
</organism>
<dbReference type="PANTHER" id="PTHR43199">
    <property type="entry name" value="GLUTATHIONE HYDROLASE"/>
    <property type="match status" value="1"/>
</dbReference>
<keyword evidence="7 11" id="KW-0012">Acyltransferase</keyword>
<dbReference type="Gene3D" id="3.60.20.40">
    <property type="match status" value="1"/>
</dbReference>
<dbReference type="InterPro" id="IPR055262">
    <property type="entry name" value="GGT_CS"/>
</dbReference>
<dbReference type="AlphaFoldDB" id="A0A2M7G752"/>
<proteinExistence type="inferred from homology"/>
<name>A0A2M7G752_9BACT</name>
<feature type="binding site" evidence="10">
    <location>
        <begin position="453"/>
        <end position="454"/>
    </location>
    <ligand>
        <name>L-glutamate</name>
        <dbReference type="ChEBI" id="CHEBI:29985"/>
    </ligand>
</feature>
<evidence type="ECO:0000313" key="13">
    <source>
        <dbReference type="EMBL" id="PIW17516.1"/>
    </source>
</evidence>
<evidence type="ECO:0000256" key="2">
    <source>
        <dbReference type="ARBA" id="ARBA00001089"/>
    </source>
</evidence>
<evidence type="ECO:0000256" key="7">
    <source>
        <dbReference type="ARBA" id="ARBA00023315"/>
    </source>
</evidence>
<gene>
    <name evidence="13" type="primary">ggt</name>
    <name evidence="13" type="ORF">COW36_08430</name>
</gene>
<comment type="catalytic activity">
    <reaction evidence="8 11">
        <text>an N-terminal (5-L-glutamyl)-[peptide] + an alpha-amino acid = 5-L-glutamyl amino acid + an N-terminal L-alpha-aminoacyl-[peptide]</text>
        <dbReference type="Rhea" id="RHEA:23904"/>
        <dbReference type="Rhea" id="RHEA-COMP:9780"/>
        <dbReference type="Rhea" id="RHEA-COMP:9795"/>
        <dbReference type="ChEBI" id="CHEBI:77644"/>
        <dbReference type="ChEBI" id="CHEBI:78597"/>
        <dbReference type="ChEBI" id="CHEBI:78599"/>
        <dbReference type="ChEBI" id="CHEBI:78608"/>
        <dbReference type="EC" id="2.3.2.2"/>
    </reaction>
</comment>
<evidence type="ECO:0000256" key="3">
    <source>
        <dbReference type="ARBA" id="ARBA00009381"/>
    </source>
</evidence>
<dbReference type="InterPro" id="IPR029055">
    <property type="entry name" value="Ntn_hydrolases_N"/>
</dbReference>
<comment type="caution">
    <text evidence="13">The sequence shown here is derived from an EMBL/GenBank/DDBJ whole genome shotgun (WGS) entry which is preliminary data.</text>
</comment>
<dbReference type="FunFam" id="3.60.20.40:FF:000001">
    <property type="entry name" value="Gamma-glutamyltranspeptidase 1"/>
    <property type="match status" value="1"/>
</dbReference>
<dbReference type="GO" id="GO:0103068">
    <property type="term" value="F:leukotriene C4 gamma-glutamyl transferase activity"/>
    <property type="evidence" value="ECO:0007669"/>
    <property type="project" value="UniProtKB-EC"/>
</dbReference>
<comment type="PTM">
    <text evidence="11">Cleaved by autocatalysis into a large and a small subunit.</text>
</comment>
<comment type="similarity">
    <text evidence="3 11">Belongs to the gamma-glutamyltransferase family.</text>
</comment>
<dbReference type="GO" id="GO:0036374">
    <property type="term" value="F:glutathione hydrolase activity"/>
    <property type="evidence" value="ECO:0007669"/>
    <property type="project" value="UniProtKB-UniRule"/>
</dbReference>
<evidence type="ECO:0000256" key="10">
    <source>
        <dbReference type="PIRSR" id="PIRSR600101-2"/>
    </source>
</evidence>
<dbReference type="EC" id="2.3.2.2" evidence="11"/>
<dbReference type="PANTHER" id="PTHR43199:SF1">
    <property type="entry name" value="GLUTATHIONE HYDROLASE PROENZYME"/>
    <property type="match status" value="1"/>
</dbReference>
<dbReference type="NCBIfam" id="TIGR00066">
    <property type="entry name" value="g_glut_trans"/>
    <property type="match status" value="1"/>
</dbReference>
<dbReference type="PRINTS" id="PR01210">
    <property type="entry name" value="GGTRANSPTASE"/>
</dbReference>
<dbReference type="GO" id="GO:0006751">
    <property type="term" value="P:glutathione catabolic process"/>
    <property type="evidence" value="ECO:0007669"/>
    <property type="project" value="UniProtKB-UniRule"/>
</dbReference>
<comment type="catalytic activity">
    <reaction evidence="2 11">
        <text>glutathione + H2O = L-cysteinylglycine + L-glutamate</text>
        <dbReference type="Rhea" id="RHEA:28807"/>
        <dbReference type="ChEBI" id="CHEBI:15377"/>
        <dbReference type="ChEBI" id="CHEBI:29985"/>
        <dbReference type="ChEBI" id="CHEBI:57925"/>
        <dbReference type="ChEBI" id="CHEBI:61694"/>
        <dbReference type="EC" id="3.4.19.13"/>
    </reaction>
</comment>
<dbReference type="InterPro" id="IPR043137">
    <property type="entry name" value="GGT_ssub_C"/>
</dbReference>